<dbReference type="Pfam" id="PF19749">
    <property type="entry name" value="DUF6236"/>
    <property type="match status" value="1"/>
</dbReference>
<name>A0A645FC35_9ZZZZ</name>
<sequence>MELYNSIPVPAADVNLEDILNFKEHRYNELQEFRCVMDEMYMSIINSPDKDLAKDISVKKLQNKLIELDRIMNESKINRFLSSLKAELDISGIIKSGLTAIGGYELGAKVGFPTTGAVLGFASSMVNIKCEFSLKPKEMPIELKDYAYLYYQNKELK</sequence>
<protein>
    <submittedName>
        <fullName evidence="1">Uncharacterized protein</fullName>
    </submittedName>
</protein>
<evidence type="ECO:0000313" key="1">
    <source>
        <dbReference type="EMBL" id="MPN11935.1"/>
    </source>
</evidence>
<dbReference type="EMBL" id="VSSQ01058206">
    <property type="protein sequence ID" value="MPN11935.1"/>
    <property type="molecule type" value="Genomic_DNA"/>
</dbReference>
<dbReference type="InterPro" id="IPR046203">
    <property type="entry name" value="DUF6236"/>
</dbReference>
<dbReference type="AlphaFoldDB" id="A0A645FC35"/>
<accession>A0A645FC35</accession>
<organism evidence="1">
    <name type="scientific">bioreactor metagenome</name>
    <dbReference type="NCBI Taxonomy" id="1076179"/>
    <lineage>
        <taxon>unclassified sequences</taxon>
        <taxon>metagenomes</taxon>
        <taxon>ecological metagenomes</taxon>
    </lineage>
</organism>
<comment type="caution">
    <text evidence="1">The sequence shown here is derived from an EMBL/GenBank/DDBJ whole genome shotgun (WGS) entry which is preliminary data.</text>
</comment>
<reference evidence="1" key="1">
    <citation type="submission" date="2019-08" db="EMBL/GenBank/DDBJ databases">
        <authorList>
            <person name="Kucharzyk K."/>
            <person name="Murdoch R.W."/>
            <person name="Higgins S."/>
            <person name="Loffler F."/>
        </authorList>
    </citation>
    <scope>NUCLEOTIDE SEQUENCE</scope>
</reference>
<gene>
    <name evidence="1" type="ORF">SDC9_159244</name>
</gene>
<proteinExistence type="predicted"/>